<name>A0A1V0SKA9_9VIRU</name>
<sequence length="198" mass="24099">MEQCLKCDKYFDNISKRQSYYDKTFTIIHDDQTFSAKKKGYCYDCLKEYDLLHKCSHCDQIKESLSFMDKKKMIIRDDNYFLGWIHFNVLSFDGPNDYICEKRIKFCTYCLACAEQLEHIKFEFDYDININDIDSFKQLGYSFKRDEELLQTGKSLERTGSSQNRYRVRIEKCKRRKWKKIPKGREKDKQQKLRELFY</sequence>
<accession>A0A1V0SKA9</accession>
<gene>
    <name evidence="1" type="ORF">Klosneuvirus_3_183</name>
</gene>
<organism evidence="1">
    <name type="scientific">Klosneuvirus KNV1</name>
    <dbReference type="NCBI Taxonomy" id="1977640"/>
    <lineage>
        <taxon>Viruses</taxon>
        <taxon>Varidnaviria</taxon>
        <taxon>Bamfordvirae</taxon>
        <taxon>Nucleocytoviricota</taxon>
        <taxon>Megaviricetes</taxon>
        <taxon>Imitervirales</taxon>
        <taxon>Mimiviridae</taxon>
        <taxon>Klosneuvirinae</taxon>
        <taxon>Klosneuvirus</taxon>
    </lineage>
</organism>
<reference evidence="1" key="1">
    <citation type="journal article" date="2017" name="Science">
        <title>Giant viruses with an expanded complement of translation system components.</title>
        <authorList>
            <person name="Schulz F."/>
            <person name="Yutin N."/>
            <person name="Ivanova N.N."/>
            <person name="Ortega D.R."/>
            <person name="Lee T.K."/>
            <person name="Vierheilig J."/>
            <person name="Daims H."/>
            <person name="Horn M."/>
            <person name="Wagner M."/>
            <person name="Jensen G.J."/>
            <person name="Kyrpides N.C."/>
            <person name="Koonin E.V."/>
            <person name="Woyke T."/>
        </authorList>
    </citation>
    <scope>NUCLEOTIDE SEQUENCE</scope>
    <source>
        <strain evidence="1">KNV1</strain>
    </source>
</reference>
<proteinExistence type="predicted"/>
<dbReference type="EMBL" id="KY684110">
    <property type="protein sequence ID" value="ARF12048.1"/>
    <property type="molecule type" value="Genomic_DNA"/>
</dbReference>
<protein>
    <submittedName>
        <fullName evidence="1">Uncharacterized protein</fullName>
    </submittedName>
</protein>
<evidence type="ECO:0000313" key="1">
    <source>
        <dbReference type="EMBL" id="ARF12048.1"/>
    </source>
</evidence>